<name>A0ABU0SBQ0_9HYPH</name>
<evidence type="ECO:0000256" key="2">
    <source>
        <dbReference type="ARBA" id="ARBA00022679"/>
    </source>
</evidence>
<accession>A0ABU0SBQ0</accession>
<dbReference type="EMBL" id="JAUSZT010000003">
    <property type="protein sequence ID" value="MDQ0998187.1"/>
    <property type="molecule type" value="Genomic_DNA"/>
</dbReference>
<comment type="caution">
    <text evidence="3">The sequence shown here is derived from an EMBL/GenBank/DDBJ whole genome shotgun (WGS) entry which is preliminary data.</text>
</comment>
<dbReference type="Pfam" id="PF03808">
    <property type="entry name" value="Glyco_tran_WecG"/>
    <property type="match status" value="1"/>
</dbReference>
<dbReference type="InterPro" id="IPR004629">
    <property type="entry name" value="WecG_TagA_CpsF"/>
</dbReference>
<sequence>MSMSALPSRSILGVSVIALPWQEAIDLLRQCIATHDFTLITWLNAHNANVAQTDAGFRAALDSFLVLPDGIGVDIAAKILHGSPFPANLNGTDFTPALLQAEINPLRIGLIGARPDVVEKAAGKFRQIAPQHEIRVISDGFFNAADEPRILESLNDFSPHILLVAMGVPRQEIFMAQKLTAQHCTVALGVGALFDFMAGAVPRAPLLIQKMRFEWLYRLAQEPGRLWRRYVVGNPLFLLRVVRAKLRGRN</sequence>
<dbReference type="Proteomes" id="UP001237780">
    <property type="component" value="Unassembled WGS sequence"/>
</dbReference>
<proteinExistence type="predicted"/>
<evidence type="ECO:0000256" key="1">
    <source>
        <dbReference type="ARBA" id="ARBA00022676"/>
    </source>
</evidence>
<gene>
    <name evidence="3" type="ORF">QFZ34_003369</name>
</gene>
<evidence type="ECO:0000313" key="4">
    <source>
        <dbReference type="Proteomes" id="UP001237780"/>
    </source>
</evidence>
<evidence type="ECO:0000313" key="3">
    <source>
        <dbReference type="EMBL" id="MDQ0998187.1"/>
    </source>
</evidence>
<organism evidence="3 4">
    <name type="scientific">Phyllobacterium ifriqiyense</name>
    <dbReference type="NCBI Taxonomy" id="314238"/>
    <lineage>
        <taxon>Bacteria</taxon>
        <taxon>Pseudomonadati</taxon>
        <taxon>Pseudomonadota</taxon>
        <taxon>Alphaproteobacteria</taxon>
        <taxon>Hyphomicrobiales</taxon>
        <taxon>Phyllobacteriaceae</taxon>
        <taxon>Phyllobacterium</taxon>
    </lineage>
</organism>
<protein>
    <submittedName>
        <fullName evidence="3">Exopolysaccharide biosynthesis WecB/TagA/CpsF family protein</fullName>
    </submittedName>
</protein>
<dbReference type="PANTHER" id="PTHR34136:SF1">
    <property type="entry name" value="UDP-N-ACETYL-D-MANNOSAMINURONIC ACID TRANSFERASE"/>
    <property type="match status" value="1"/>
</dbReference>
<keyword evidence="4" id="KW-1185">Reference proteome</keyword>
<keyword evidence="1" id="KW-0328">Glycosyltransferase</keyword>
<reference evidence="3 4" key="1">
    <citation type="submission" date="2023-07" db="EMBL/GenBank/DDBJ databases">
        <title>Comparative genomics of wheat-associated soil bacteria to identify genetic determinants of phenazine resistance.</title>
        <authorList>
            <person name="Mouncey N."/>
        </authorList>
    </citation>
    <scope>NUCLEOTIDE SEQUENCE [LARGE SCALE GENOMIC DNA]</scope>
    <source>
        <strain evidence="3 4">W4I11</strain>
    </source>
</reference>
<dbReference type="PANTHER" id="PTHR34136">
    <property type="match status" value="1"/>
</dbReference>
<keyword evidence="2" id="KW-0808">Transferase</keyword>
<dbReference type="CDD" id="cd06533">
    <property type="entry name" value="Glyco_transf_WecG_TagA"/>
    <property type="match status" value="1"/>
</dbReference>
<dbReference type="NCBIfam" id="TIGR00696">
    <property type="entry name" value="wecG_tagA_cpsF"/>
    <property type="match status" value="1"/>
</dbReference>